<reference evidence="2" key="1">
    <citation type="submission" date="2021-09" db="EMBL/GenBank/DDBJ databases">
        <authorList>
            <person name="Martin H S."/>
        </authorList>
    </citation>
    <scope>NUCLEOTIDE SEQUENCE</scope>
</reference>
<dbReference type="OrthoDB" id="7209579at2759"/>
<keyword evidence="1" id="KW-1133">Transmembrane helix</keyword>
<accession>A0A8J2WAN5</accession>
<comment type="caution">
    <text evidence="2">The sequence shown here is derived from an EMBL/GenBank/DDBJ whole genome shotgun (WGS) entry which is preliminary data.</text>
</comment>
<dbReference type="EMBL" id="CAKASE010000082">
    <property type="protein sequence ID" value="CAG9584292.1"/>
    <property type="molecule type" value="Genomic_DNA"/>
</dbReference>
<dbReference type="Proteomes" id="UP000789524">
    <property type="component" value="Unassembled WGS sequence"/>
</dbReference>
<dbReference type="Gene3D" id="2.40.10.10">
    <property type="entry name" value="Trypsin-like serine proteases"/>
    <property type="match status" value="1"/>
</dbReference>
<evidence type="ECO:0000313" key="2">
    <source>
        <dbReference type="EMBL" id="CAG9584292.1"/>
    </source>
</evidence>
<dbReference type="SUPFAM" id="SSF50494">
    <property type="entry name" value="Trypsin-like serine proteases"/>
    <property type="match status" value="1"/>
</dbReference>
<name>A0A8J2WAN5_9NEOP</name>
<proteinExistence type="predicted"/>
<evidence type="ECO:0000313" key="3">
    <source>
        <dbReference type="Proteomes" id="UP000789524"/>
    </source>
</evidence>
<sequence>MKWSSRVPDVRRGRGPPLLCSTCPTPVRCDHKAALNTVVVSSVVPPSPPSPWSGSVSSIRRIACAPSEALLESLLGARDEYLVTTCLGHEARCDGALVRSDWVVVEYSCLAPHEFTPMKYVILGKHNCSMEAVTSGFTEQGVSLSRTVVRTFPGEMETYMNLALLKLDRPYELQYYNRSHDSETLDKFSRWFEVYMYMSTIQTTSNDMSHVTIHHVRPVPFKVFLLTVILPMVAFAAFFVYIIFYTGSTEESKISYKTLNNEKKEHPV</sequence>
<dbReference type="AlphaFoldDB" id="A0A8J2WAN5"/>
<organism evidence="2 3">
    <name type="scientific">Danaus chrysippus</name>
    <name type="common">African queen</name>
    <dbReference type="NCBI Taxonomy" id="151541"/>
    <lineage>
        <taxon>Eukaryota</taxon>
        <taxon>Metazoa</taxon>
        <taxon>Ecdysozoa</taxon>
        <taxon>Arthropoda</taxon>
        <taxon>Hexapoda</taxon>
        <taxon>Insecta</taxon>
        <taxon>Pterygota</taxon>
        <taxon>Neoptera</taxon>
        <taxon>Endopterygota</taxon>
        <taxon>Lepidoptera</taxon>
        <taxon>Glossata</taxon>
        <taxon>Ditrysia</taxon>
        <taxon>Papilionoidea</taxon>
        <taxon>Nymphalidae</taxon>
        <taxon>Danainae</taxon>
        <taxon>Danaini</taxon>
        <taxon>Danaina</taxon>
        <taxon>Danaus</taxon>
        <taxon>Anosia</taxon>
    </lineage>
</organism>
<gene>
    <name evidence="2" type="ORF">DCHRY22_LOCUS14906</name>
</gene>
<evidence type="ECO:0000256" key="1">
    <source>
        <dbReference type="SAM" id="Phobius"/>
    </source>
</evidence>
<keyword evidence="1" id="KW-0472">Membrane</keyword>
<feature type="transmembrane region" description="Helical" evidence="1">
    <location>
        <begin position="223"/>
        <end position="244"/>
    </location>
</feature>
<dbReference type="InterPro" id="IPR043504">
    <property type="entry name" value="Peptidase_S1_PA_chymotrypsin"/>
</dbReference>
<protein>
    <submittedName>
        <fullName evidence="2">(African queen) hypothetical protein</fullName>
    </submittedName>
</protein>
<keyword evidence="1" id="KW-0812">Transmembrane</keyword>
<keyword evidence="3" id="KW-1185">Reference proteome</keyword>
<dbReference type="InterPro" id="IPR009003">
    <property type="entry name" value="Peptidase_S1_PA"/>
</dbReference>